<dbReference type="PANTHER" id="PTHR43045:SF1">
    <property type="entry name" value="SHIKIMATE TRANSPORTER"/>
    <property type="match status" value="1"/>
</dbReference>
<dbReference type="CDD" id="cd17369">
    <property type="entry name" value="MFS_ShiA_like"/>
    <property type="match status" value="1"/>
</dbReference>
<dbReference type="InterPro" id="IPR011701">
    <property type="entry name" value="MFS"/>
</dbReference>
<dbReference type="Pfam" id="PF07690">
    <property type="entry name" value="MFS_1"/>
    <property type="match status" value="1"/>
</dbReference>
<dbReference type="GO" id="GO:0005886">
    <property type="term" value="C:plasma membrane"/>
    <property type="evidence" value="ECO:0007669"/>
    <property type="project" value="UniProtKB-SubCell"/>
</dbReference>
<dbReference type="InterPro" id="IPR020846">
    <property type="entry name" value="MFS_dom"/>
</dbReference>
<dbReference type="Gene3D" id="1.20.1250.20">
    <property type="entry name" value="MFS general substrate transporter like domains"/>
    <property type="match status" value="1"/>
</dbReference>
<gene>
    <name evidence="10" type="ORF">B0I28_1141</name>
</gene>
<evidence type="ECO:0000256" key="6">
    <source>
        <dbReference type="ARBA" id="ARBA00023136"/>
    </source>
</evidence>
<evidence type="ECO:0000259" key="9">
    <source>
        <dbReference type="PROSITE" id="PS50850"/>
    </source>
</evidence>
<comment type="caution">
    <text evidence="10">The sequence shown here is derived from an EMBL/GenBank/DDBJ whole genome shotgun (WGS) entry which is preliminary data.</text>
</comment>
<feature type="transmembrane region" description="Helical" evidence="8">
    <location>
        <begin position="118"/>
        <end position="139"/>
    </location>
</feature>
<evidence type="ECO:0000256" key="8">
    <source>
        <dbReference type="SAM" id="Phobius"/>
    </source>
</evidence>
<keyword evidence="4 8" id="KW-0812">Transmembrane</keyword>
<feature type="transmembrane region" description="Helical" evidence="8">
    <location>
        <begin position="278"/>
        <end position="297"/>
    </location>
</feature>
<dbReference type="Proteomes" id="UP000238176">
    <property type="component" value="Unassembled WGS sequence"/>
</dbReference>
<comment type="subcellular location">
    <subcellularLocation>
        <location evidence="1">Cell membrane</location>
        <topology evidence="1">Multi-pass membrane protein</topology>
    </subcellularLocation>
</comment>
<evidence type="ECO:0000256" key="5">
    <source>
        <dbReference type="ARBA" id="ARBA00022989"/>
    </source>
</evidence>
<reference evidence="10 11" key="1">
    <citation type="submission" date="2018-03" db="EMBL/GenBank/DDBJ databases">
        <title>Genomic Encyclopedia of Type Strains, Phase III (KMG-III): the genomes of soil and plant-associated and newly described type strains.</title>
        <authorList>
            <person name="Whitman W."/>
        </authorList>
    </citation>
    <scope>NUCLEOTIDE SEQUENCE [LARGE SCALE GENOMIC DNA]</scope>
    <source>
        <strain evidence="10 11">CGMCC 4.7067</strain>
    </source>
</reference>
<dbReference type="EMBL" id="PVTJ01000014">
    <property type="protein sequence ID" value="PRY54729.1"/>
    <property type="molecule type" value="Genomic_DNA"/>
</dbReference>
<dbReference type="SUPFAM" id="SSF103473">
    <property type="entry name" value="MFS general substrate transporter"/>
    <property type="match status" value="1"/>
</dbReference>
<protein>
    <submittedName>
        <fullName evidence="10">Sugar phosphate permease</fullName>
    </submittedName>
</protein>
<dbReference type="InterPro" id="IPR036259">
    <property type="entry name" value="MFS_trans_sf"/>
</dbReference>
<feature type="transmembrane region" description="Helical" evidence="8">
    <location>
        <begin position="334"/>
        <end position="353"/>
    </location>
</feature>
<accession>A0A2T0U9Z2</accession>
<proteinExistence type="predicted"/>
<feature type="compositionally biased region" description="Basic and acidic residues" evidence="7">
    <location>
        <begin position="476"/>
        <end position="492"/>
    </location>
</feature>
<keyword evidence="5 8" id="KW-1133">Transmembrane helix</keyword>
<feature type="domain" description="Major facilitator superfamily (MFS) profile" evidence="9">
    <location>
        <begin position="21"/>
        <end position="428"/>
    </location>
</feature>
<dbReference type="GO" id="GO:0022857">
    <property type="term" value="F:transmembrane transporter activity"/>
    <property type="evidence" value="ECO:0007669"/>
    <property type="project" value="InterPro"/>
</dbReference>
<feature type="transmembrane region" description="Helical" evidence="8">
    <location>
        <begin position="93"/>
        <end position="112"/>
    </location>
</feature>
<evidence type="ECO:0000313" key="11">
    <source>
        <dbReference type="Proteomes" id="UP000238176"/>
    </source>
</evidence>
<feature type="transmembrane region" description="Helical" evidence="8">
    <location>
        <begin position="62"/>
        <end position="86"/>
    </location>
</feature>
<feature type="non-terminal residue" evidence="10">
    <location>
        <position position="502"/>
    </location>
</feature>
<dbReference type="PROSITE" id="PS50850">
    <property type="entry name" value="MFS"/>
    <property type="match status" value="1"/>
</dbReference>
<dbReference type="RefSeq" id="WP_219926981.1">
    <property type="nucleotide sequence ID" value="NZ_PVTJ01000014.1"/>
</dbReference>
<organism evidence="10 11">
    <name type="scientific">Glycomyces artemisiae</name>
    <dbReference type="NCBI Taxonomy" id="1076443"/>
    <lineage>
        <taxon>Bacteria</taxon>
        <taxon>Bacillati</taxon>
        <taxon>Actinomycetota</taxon>
        <taxon>Actinomycetes</taxon>
        <taxon>Glycomycetales</taxon>
        <taxon>Glycomycetaceae</taxon>
        <taxon>Glycomyces</taxon>
    </lineage>
</organism>
<evidence type="ECO:0000256" key="4">
    <source>
        <dbReference type="ARBA" id="ARBA00022692"/>
    </source>
</evidence>
<name>A0A2T0U9Z2_9ACTN</name>
<evidence type="ECO:0000256" key="1">
    <source>
        <dbReference type="ARBA" id="ARBA00004651"/>
    </source>
</evidence>
<evidence type="ECO:0000256" key="7">
    <source>
        <dbReference type="SAM" id="MobiDB-lite"/>
    </source>
</evidence>
<feature type="region of interest" description="Disordered" evidence="7">
    <location>
        <begin position="443"/>
        <end position="492"/>
    </location>
</feature>
<feature type="transmembrane region" description="Helical" evidence="8">
    <location>
        <begin position="160"/>
        <end position="183"/>
    </location>
</feature>
<dbReference type="AlphaFoldDB" id="A0A2T0U9Z2"/>
<feature type="transmembrane region" description="Helical" evidence="8">
    <location>
        <begin position="309"/>
        <end position="328"/>
    </location>
</feature>
<feature type="compositionally biased region" description="Basic and acidic residues" evidence="7">
    <location>
        <begin position="453"/>
        <end position="466"/>
    </location>
</feature>
<keyword evidence="6 8" id="KW-0472">Membrane</keyword>
<evidence type="ECO:0000313" key="10">
    <source>
        <dbReference type="EMBL" id="PRY54729.1"/>
    </source>
</evidence>
<feature type="transmembrane region" description="Helical" evidence="8">
    <location>
        <begin position="374"/>
        <end position="395"/>
    </location>
</feature>
<feature type="transmembrane region" description="Helical" evidence="8">
    <location>
        <begin position="401"/>
        <end position="419"/>
    </location>
</feature>
<feature type="transmembrane region" description="Helical" evidence="8">
    <location>
        <begin position="189"/>
        <end position="208"/>
    </location>
</feature>
<evidence type="ECO:0000256" key="2">
    <source>
        <dbReference type="ARBA" id="ARBA00022448"/>
    </source>
</evidence>
<dbReference type="PANTHER" id="PTHR43045">
    <property type="entry name" value="SHIKIMATE TRANSPORTER"/>
    <property type="match status" value="1"/>
</dbReference>
<sequence length="502" mass="53544">MTQTATAPIRSPLGSKDRVKTAIAAAAGTSVENYDFIAYGTAAALYFGPVFFPSEDPLTSTLLAFATLAVGFVMRPLGGAVGGYLGDRYGRKPVLVGAMIVMGAATFAIGLMPTYAQIGVAAPIILTAVRMVQGLAFGAEWGGAITMAYEHAPWHRRGMFAAIPQSGNPLGIALASGMFAWSATLEGDWQWRTPFLFSAVLVIVALIVRSRLSESPEFQEAQAAGKTEKNPFIATWRDDWRGILRVIALRIVESFAYYSTATYLLNYISEREPDLRPVALGAITAASITAIAVTFLAGTLTDRIGRRPIYIAGCIAAAVFAFPMYLLTNDGEPALVVAVFVIGIGLIHASLTGTQGSLLTEQFRTATRTSGASLGYQIAAALGGFAPLLAAALVGKFGWPGASMLYLFAALVGLVGILLTKETWGREERARVNELVAKARRGLEQGSGGHPCPSEHRCASTDDMRPGRSACGRTTKMTDTRQEQRRTKSGEYAHLEPLFTEL</sequence>
<evidence type="ECO:0000256" key="3">
    <source>
        <dbReference type="ARBA" id="ARBA00022475"/>
    </source>
</evidence>
<feature type="transmembrane region" description="Helical" evidence="8">
    <location>
        <begin position="247"/>
        <end position="266"/>
    </location>
</feature>
<keyword evidence="11" id="KW-1185">Reference proteome</keyword>
<keyword evidence="2" id="KW-0813">Transport</keyword>
<keyword evidence="3" id="KW-1003">Cell membrane</keyword>